<accession>A0AAV5TBN1</accession>
<evidence type="ECO:0000313" key="2">
    <source>
        <dbReference type="EMBL" id="GMS91742.1"/>
    </source>
</evidence>
<reference evidence="2" key="1">
    <citation type="submission" date="2023-10" db="EMBL/GenBank/DDBJ databases">
        <title>Genome assembly of Pristionchus species.</title>
        <authorList>
            <person name="Yoshida K."/>
            <person name="Sommer R.J."/>
        </authorList>
    </citation>
    <scope>NUCLEOTIDE SEQUENCE</scope>
    <source>
        <strain evidence="2">RS0144</strain>
    </source>
</reference>
<feature type="region of interest" description="Disordered" evidence="1">
    <location>
        <begin position="105"/>
        <end position="143"/>
    </location>
</feature>
<name>A0AAV5TBN1_9BILA</name>
<keyword evidence="3" id="KW-1185">Reference proteome</keyword>
<sequence>MFDHDGRSRADTGTGTLEGSGSSCTNAAAAAIASSANEGTSGSSSSSSNASNGSSSSIPRRSGSGADAPSTPTIADATWRQRGHRRDSRTVRVISHSVEHIEWKAWPQEDSEEIGWEVRGKRHTQHRSTSSSRPRPGTSPSGV</sequence>
<organism evidence="2 3">
    <name type="scientific">Pristionchus entomophagus</name>
    <dbReference type="NCBI Taxonomy" id="358040"/>
    <lineage>
        <taxon>Eukaryota</taxon>
        <taxon>Metazoa</taxon>
        <taxon>Ecdysozoa</taxon>
        <taxon>Nematoda</taxon>
        <taxon>Chromadorea</taxon>
        <taxon>Rhabditida</taxon>
        <taxon>Rhabditina</taxon>
        <taxon>Diplogasteromorpha</taxon>
        <taxon>Diplogasteroidea</taxon>
        <taxon>Neodiplogasteridae</taxon>
        <taxon>Pristionchus</taxon>
    </lineage>
</organism>
<protein>
    <submittedName>
        <fullName evidence="2">Uncharacterized protein</fullName>
    </submittedName>
</protein>
<evidence type="ECO:0000256" key="1">
    <source>
        <dbReference type="SAM" id="MobiDB-lite"/>
    </source>
</evidence>
<feature type="compositionally biased region" description="Low complexity" evidence="1">
    <location>
        <begin position="12"/>
        <end position="57"/>
    </location>
</feature>
<comment type="caution">
    <text evidence="2">The sequence shown here is derived from an EMBL/GenBank/DDBJ whole genome shotgun (WGS) entry which is preliminary data.</text>
</comment>
<dbReference type="Proteomes" id="UP001432027">
    <property type="component" value="Unassembled WGS sequence"/>
</dbReference>
<feature type="compositionally biased region" description="Basic and acidic residues" evidence="1">
    <location>
        <begin position="1"/>
        <end position="10"/>
    </location>
</feature>
<evidence type="ECO:0000313" key="3">
    <source>
        <dbReference type="Proteomes" id="UP001432027"/>
    </source>
</evidence>
<gene>
    <name evidence="2" type="ORF">PENTCL1PPCAC_13917</name>
</gene>
<dbReference type="EMBL" id="BTSX01000004">
    <property type="protein sequence ID" value="GMS91742.1"/>
    <property type="molecule type" value="Genomic_DNA"/>
</dbReference>
<proteinExistence type="predicted"/>
<feature type="compositionally biased region" description="Low complexity" evidence="1">
    <location>
        <begin position="127"/>
        <end position="143"/>
    </location>
</feature>
<feature type="region of interest" description="Disordered" evidence="1">
    <location>
        <begin position="1"/>
        <end position="90"/>
    </location>
</feature>
<feature type="non-terminal residue" evidence="2">
    <location>
        <position position="143"/>
    </location>
</feature>
<dbReference type="AlphaFoldDB" id="A0AAV5TBN1"/>